<sequence length="140" mass="15860">MEEYLYIFVLPLRILKFRNAASWRLHFVYGGSCDVALEEPLRIAAKRSRRDYRGSPQSEASDFGTEVASIAGQTSVSGLECGRKSLDHPGTGMRKVLECRSHWTAEAIGMRTQVPGPHRHWNADVNKEGWPCHRETGMRM</sequence>
<reference evidence="1" key="1">
    <citation type="submission" date="2023-04" db="EMBL/GenBank/DDBJ databases">
        <title>A chromosome-level genome assembly of the parasitoid wasp Eretmocerus hayati.</title>
        <authorList>
            <person name="Zhong Y."/>
            <person name="Liu S."/>
            <person name="Liu Y."/>
        </authorList>
    </citation>
    <scope>NUCLEOTIDE SEQUENCE</scope>
    <source>
        <strain evidence="1">ZJU_SS_LIU_2023</strain>
    </source>
</reference>
<proteinExistence type="predicted"/>
<protein>
    <submittedName>
        <fullName evidence="1">Uncharacterized protein</fullName>
    </submittedName>
</protein>
<accession>A0ACC2NWE2</accession>
<name>A0ACC2NWE2_9HYME</name>
<gene>
    <name evidence="1" type="ORF">QAD02_005876</name>
</gene>
<evidence type="ECO:0000313" key="1">
    <source>
        <dbReference type="EMBL" id="KAJ8674614.1"/>
    </source>
</evidence>
<keyword evidence="2" id="KW-1185">Reference proteome</keyword>
<organism evidence="1 2">
    <name type="scientific">Eretmocerus hayati</name>
    <dbReference type="NCBI Taxonomy" id="131215"/>
    <lineage>
        <taxon>Eukaryota</taxon>
        <taxon>Metazoa</taxon>
        <taxon>Ecdysozoa</taxon>
        <taxon>Arthropoda</taxon>
        <taxon>Hexapoda</taxon>
        <taxon>Insecta</taxon>
        <taxon>Pterygota</taxon>
        <taxon>Neoptera</taxon>
        <taxon>Endopterygota</taxon>
        <taxon>Hymenoptera</taxon>
        <taxon>Apocrita</taxon>
        <taxon>Proctotrupomorpha</taxon>
        <taxon>Chalcidoidea</taxon>
        <taxon>Aphelinidae</taxon>
        <taxon>Aphelininae</taxon>
        <taxon>Eretmocerus</taxon>
    </lineage>
</organism>
<comment type="caution">
    <text evidence="1">The sequence shown here is derived from an EMBL/GenBank/DDBJ whole genome shotgun (WGS) entry which is preliminary data.</text>
</comment>
<dbReference type="Proteomes" id="UP001239111">
    <property type="component" value="Chromosome 3"/>
</dbReference>
<dbReference type="EMBL" id="CM056743">
    <property type="protein sequence ID" value="KAJ8674614.1"/>
    <property type="molecule type" value="Genomic_DNA"/>
</dbReference>
<evidence type="ECO:0000313" key="2">
    <source>
        <dbReference type="Proteomes" id="UP001239111"/>
    </source>
</evidence>